<gene>
    <name evidence="1" type="primary">gsp_4</name>
    <name evidence="1" type="ORF">NCTC10786_04381</name>
</gene>
<dbReference type="EMBL" id="UAVY01000007">
    <property type="protein sequence ID" value="SQB37623.1"/>
    <property type="molecule type" value="Genomic_DNA"/>
</dbReference>
<sequence>MPTDKVLKDDNLPGAVRHSENPLAAFAPLLAASSPPYESPVVWHFCMDERGLKVYEYNADSASCHTEAGLILERWPKRATPGRGHNPAEGLINELAGAWETQPRASFRPHHAG</sequence>
<accession>A0A2X2WJ77</accession>
<dbReference type="Proteomes" id="UP000251584">
    <property type="component" value="Unassembled WGS sequence"/>
</dbReference>
<dbReference type="SUPFAM" id="SSF56059">
    <property type="entry name" value="Glutathione synthetase ATP-binding domain-like"/>
    <property type="match status" value="1"/>
</dbReference>
<proteinExistence type="predicted"/>
<name>A0A2X2WJ77_CITKO</name>
<protein>
    <submittedName>
        <fullName evidence="1">Bifunctional glutathionylspermidine amidase/glutathionylspermidine synthetase</fullName>
    </submittedName>
</protein>
<evidence type="ECO:0000313" key="2">
    <source>
        <dbReference type="Proteomes" id="UP000251584"/>
    </source>
</evidence>
<reference evidence="1 2" key="1">
    <citation type="submission" date="2018-06" db="EMBL/GenBank/DDBJ databases">
        <authorList>
            <consortium name="Pathogen Informatics"/>
            <person name="Doyle S."/>
        </authorList>
    </citation>
    <scope>NUCLEOTIDE SEQUENCE [LARGE SCALE GENOMIC DNA]</scope>
    <source>
        <strain evidence="1 2">NCTC10786</strain>
    </source>
</reference>
<organism evidence="1 2">
    <name type="scientific">Citrobacter koseri</name>
    <name type="common">Citrobacter diversus</name>
    <dbReference type="NCBI Taxonomy" id="545"/>
    <lineage>
        <taxon>Bacteria</taxon>
        <taxon>Pseudomonadati</taxon>
        <taxon>Pseudomonadota</taxon>
        <taxon>Gammaproteobacteria</taxon>
        <taxon>Enterobacterales</taxon>
        <taxon>Enterobacteriaceae</taxon>
        <taxon>Citrobacter</taxon>
    </lineage>
</organism>
<evidence type="ECO:0000313" key="1">
    <source>
        <dbReference type="EMBL" id="SQB37623.1"/>
    </source>
</evidence>
<dbReference type="AlphaFoldDB" id="A0A2X2WJ77"/>